<organism evidence="2 3">
    <name type="scientific">Piptocephalis cylindrospora</name>
    <dbReference type="NCBI Taxonomy" id="1907219"/>
    <lineage>
        <taxon>Eukaryota</taxon>
        <taxon>Fungi</taxon>
        <taxon>Fungi incertae sedis</taxon>
        <taxon>Zoopagomycota</taxon>
        <taxon>Zoopagomycotina</taxon>
        <taxon>Zoopagomycetes</taxon>
        <taxon>Zoopagales</taxon>
        <taxon>Piptocephalidaceae</taxon>
        <taxon>Piptocephalis</taxon>
    </lineage>
</organism>
<feature type="region of interest" description="Disordered" evidence="1">
    <location>
        <begin position="43"/>
        <end position="74"/>
    </location>
</feature>
<feature type="compositionally biased region" description="Basic and acidic residues" evidence="1">
    <location>
        <begin position="99"/>
        <end position="112"/>
    </location>
</feature>
<reference evidence="3" key="1">
    <citation type="journal article" date="2018" name="Nat. Microbiol.">
        <title>Leveraging single-cell genomics to expand the fungal tree of life.</title>
        <authorList>
            <person name="Ahrendt S.R."/>
            <person name="Quandt C.A."/>
            <person name="Ciobanu D."/>
            <person name="Clum A."/>
            <person name="Salamov A."/>
            <person name="Andreopoulos B."/>
            <person name="Cheng J.F."/>
            <person name="Woyke T."/>
            <person name="Pelin A."/>
            <person name="Henrissat B."/>
            <person name="Reynolds N.K."/>
            <person name="Benny G.L."/>
            <person name="Smith M.E."/>
            <person name="James T.Y."/>
            <person name="Grigoriev I.V."/>
        </authorList>
    </citation>
    <scope>NUCLEOTIDE SEQUENCE [LARGE SCALE GENOMIC DNA]</scope>
</reference>
<dbReference type="Pfam" id="PF06658">
    <property type="entry name" value="DUF1168"/>
    <property type="match status" value="1"/>
</dbReference>
<proteinExistence type="predicted"/>
<accession>A0A4P9Y5J4</accession>
<gene>
    <name evidence="2" type="ORF">BJ684DRAFT_19350</name>
</gene>
<dbReference type="InterPro" id="IPR009548">
    <property type="entry name" value="Prkrip1"/>
</dbReference>
<evidence type="ECO:0008006" key="4">
    <source>
        <dbReference type="Google" id="ProtNLM"/>
    </source>
</evidence>
<evidence type="ECO:0000256" key="1">
    <source>
        <dbReference type="SAM" id="MobiDB-lite"/>
    </source>
</evidence>
<dbReference type="Proteomes" id="UP000267251">
    <property type="component" value="Unassembled WGS sequence"/>
</dbReference>
<evidence type="ECO:0000313" key="3">
    <source>
        <dbReference type="Proteomes" id="UP000267251"/>
    </source>
</evidence>
<feature type="region of interest" description="Disordered" evidence="1">
    <location>
        <begin position="99"/>
        <end position="194"/>
    </location>
</feature>
<protein>
    <recommendedName>
        <fullName evidence="4">DUF1168-domain-containing protein</fullName>
    </recommendedName>
</protein>
<feature type="compositionally biased region" description="Basic and acidic residues" evidence="1">
    <location>
        <begin position="155"/>
        <end position="169"/>
    </location>
</feature>
<keyword evidence="3" id="KW-1185">Reference proteome</keyword>
<sequence length="194" mass="22059">MSPSPPHKPSKATQEGDEEKKTKKILTAVDEQKRQLERLMKDPSKLVHLPNATRAKRPPKMGEFQHNIQGSVAGAGSGEFHVYRAHRRREMTRINLMEEEARKQREEKEFQEKLASLRSEDESKTAKRRAKRQKRKHGAKKQNNEEAQEGSGVQDEAKSLKIGQDRVESEASDEISQPSAKAKVAKPNVMTIEE</sequence>
<evidence type="ECO:0000313" key="2">
    <source>
        <dbReference type="EMBL" id="RKP14225.1"/>
    </source>
</evidence>
<name>A0A4P9Y5J4_9FUNG</name>
<feature type="region of interest" description="Disordered" evidence="1">
    <location>
        <begin position="1"/>
        <end position="25"/>
    </location>
</feature>
<dbReference type="AlphaFoldDB" id="A0A4P9Y5J4"/>
<dbReference type="PANTHER" id="PTHR13507:SF0">
    <property type="entry name" value="PRKR-INTERACTING PROTEIN 1"/>
    <property type="match status" value="1"/>
</dbReference>
<dbReference type="EMBL" id="KZ987865">
    <property type="protein sequence ID" value="RKP14225.1"/>
    <property type="molecule type" value="Genomic_DNA"/>
</dbReference>
<dbReference type="GO" id="GO:0003725">
    <property type="term" value="F:double-stranded RNA binding"/>
    <property type="evidence" value="ECO:0007669"/>
    <property type="project" value="InterPro"/>
</dbReference>
<dbReference type="GO" id="GO:0005730">
    <property type="term" value="C:nucleolus"/>
    <property type="evidence" value="ECO:0007669"/>
    <property type="project" value="TreeGrafter"/>
</dbReference>
<dbReference type="GO" id="GO:0004860">
    <property type="term" value="F:protein kinase inhibitor activity"/>
    <property type="evidence" value="ECO:0007669"/>
    <property type="project" value="TreeGrafter"/>
</dbReference>
<dbReference type="GO" id="GO:0019901">
    <property type="term" value="F:protein kinase binding"/>
    <property type="evidence" value="ECO:0007669"/>
    <property type="project" value="TreeGrafter"/>
</dbReference>
<dbReference type="OrthoDB" id="10067079at2759"/>
<feature type="compositionally biased region" description="Basic residues" evidence="1">
    <location>
        <begin position="126"/>
        <end position="140"/>
    </location>
</feature>
<dbReference type="PANTHER" id="PTHR13507">
    <property type="entry name" value="PRKR-INTERACTING PROTEIN 1"/>
    <property type="match status" value="1"/>
</dbReference>